<dbReference type="RefSeq" id="WP_344082599.1">
    <property type="nucleotide sequence ID" value="NZ_BAAAPO010000021.1"/>
</dbReference>
<protein>
    <recommendedName>
        <fullName evidence="3">Putative zinc-finger domain-containing protein</fullName>
    </recommendedName>
</protein>
<feature type="domain" description="Putative zinc-finger" evidence="3">
    <location>
        <begin position="19"/>
        <end position="48"/>
    </location>
</feature>
<name>A0ABP4XQX2_9MICO</name>
<organism evidence="4 5">
    <name type="scientific">Nostocoides veronense</name>
    <dbReference type="NCBI Taxonomy" id="330836"/>
    <lineage>
        <taxon>Bacteria</taxon>
        <taxon>Bacillati</taxon>
        <taxon>Actinomycetota</taxon>
        <taxon>Actinomycetes</taxon>
        <taxon>Micrococcales</taxon>
        <taxon>Intrasporangiaceae</taxon>
        <taxon>Nostocoides</taxon>
    </lineage>
</organism>
<dbReference type="EMBL" id="BAAAPO010000021">
    <property type="protein sequence ID" value="GAA1789024.1"/>
    <property type="molecule type" value="Genomic_DNA"/>
</dbReference>
<keyword evidence="2" id="KW-0804">Transcription</keyword>
<proteinExistence type="predicted"/>
<evidence type="ECO:0000256" key="1">
    <source>
        <dbReference type="ARBA" id="ARBA00023015"/>
    </source>
</evidence>
<sequence>MIGPFTGSGGIKPNTCLGEWISEYVDGSLSPVEQLCAERHLVACQGCRAEVDLERRLRATLRSEPAMPEALLTMLMSVSQEIPIRQPARRTVERLGVPAVPPAPTPVPAAWAVEMTQVRVLAPQAPAQHRSALRAAAFASAAASVSLAAVWAFSMSPGAAARPGAPAAVIPTRPAPPSSAPAAPMTDQQTVLVGTRAQFASRGAQSTP</sequence>
<evidence type="ECO:0000313" key="4">
    <source>
        <dbReference type="EMBL" id="GAA1789024.1"/>
    </source>
</evidence>
<dbReference type="Pfam" id="PF13490">
    <property type="entry name" value="zf-HC2"/>
    <property type="match status" value="1"/>
</dbReference>
<evidence type="ECO:0000259" key="3">
    <source>
        <dbReference type="Pfam" id="PF13490"/>
    </source>
</evidence>
<keyword evidence="5" id="KW-1185">Reference proteome</keyword>
<dbReference type="Gene3D" id="1.10.10.1320">
    <property type="entry name" value="Anti-sigma factor, zinc-finger domain"/>
    <property type="match status" value="1"/>
</dbReference>
<keyword evidence="1" id="KW-0805">Transcription regulation</keyword>
<evidence type="ECO:0000313" key="5">
    <source>
        <dbReference type="Proteomes" id="UP001499938"/>
    </source>
</evidence>
<comment type="caution">
    <text evidence="4">The sequence shown here is derived from an EMBL/GenBank/DDBJ whole genome shotgun (WGS) entry which is preliminary data.</text>
</comment>
<accession>A0ABP4XQX2</accession>
<evidence type="ECO:0000256" key="2">
    <source>
        <dbReference type="ARBA" id="ARBA00023163"/>
    </source>
</evidence>
<gene>
    <name evidence="4" type="ORF">GCM10009811_12450</name>
</gene>
<reference evidence="5" key="1">
    <citation type="journal article" date="2019" name="Int. J. Syst. Evol. Microbiol.">
        <title>The Global Catalogue of Microorganisms (GCM) 10K type strain sequencing project: providing services to taxonomists for standard genome sequencing and annotation.</title>
        <authorList>
            <consortium name="The Broad Institute Genomics Platform"/>
            <consortium name="The Broad Institute Genome Sequencing Center for Infectious Disease"/>
            <person name="Wu L."/>
            <person name="Ma J."/>
        </authorList>
    </citation>
    <scope>NUCLEOTIDE SEQUENCE [LARGE SCALE GENOMIC DNA]</scope>
    <source>
        <strain evidence="5">JCM 15592</strain>
    </source>
</reference>
<dbReference type="Proteomes" id="UP001499938">
    <property type="component" value="Unassembled WGS sequence"/>
</dbReference>
<dbReference type="InterPro" id="IPR027383">
    <property type="entry name" value="Znf_put"/>
</dbReference>
<dbReference type="InterPro" id="IPR041916">
    <property type="entry name" value="Anti_sigma_zinc_sf"/>
</dbReference>